<dbReference type="Proteomes" id="UP000789803">
    <property type="component" value="Unassembled WGS sequence"/>
</dbReference>
<gene>
    <name evidence="2" type="ORF">LMG7974_01591</name>
</gene>
<sequence>MNDLKEQYINDLKVYLDTNTSVNLMLAILDEVDENNKVILTKPTKEKISKRANISLETINSLITKLISKGLIKRISSKISKEAIYILDIEIFGKKKWDKIKTINMHIEYDLVENKKNKKIQIEYKTEEKE</sequence>
<evidence type="ECO:0000313" key="3">
    <source>
        <dbReference type="Proteomes" id="UP000789803"/>
    </source>
</evidence>
<dbReference type="InterPro" id="IPR008813">
    <property type="entry name" value="Plasmid_replication_RepL"/>
</dbReference>
<evidence type="ECO:0000259" key="1">
    <source>
        <dbReference type="Pfam" id="PF05732"/>
    </source>
</evidence>
<accession>A0ABM8Q9I0</accession>
<dbReference type="Pfam" id="PF05732">
    <property type="entry name" value="RepL"/>
    <property type="match status" value="1"/>
</dbReference>
<dbReference type="RefSeq" id="WP_229933370.1">
    <property type="nucleotide sequence ID" value="NZ_CAJHOF010000017.1"/>
</dbReference>
<protein>
    <recommendedName>
        <fullName evidence="1">Plasmid replication protein RepL domain-containing protein</fullName>
    </recommendedName>
</protein>
<organism evidence="2 3">
    <name type="scientific">Campylobacter majalis</name>
    <dbReference type="NCBI Taxonomy" id="2790656"/>
    <lineage>
        <taxon>Bacteria</taxon>
        <taxon>Pseudomonadati</taxon>
        <taxon>Campylobacterota</taxon>
        <taxon>Epsilonproteobacteria</taxon>
        <taxon>Campylobacterales</taxon>
        <taxon>Campylobacteraceae</taxon>
        <taxon>Campylobacter</taxon>
    </lineage>
</organism>
<dbReference type="InterPro" id="IPR036390">
    <property type="entry name" value="WH_DNA-bd_sf"/>
</dbReference>
<proteinExistence type="predicted"/>
<reference evidence="2 3" key="1">
    <citation type="submission" date="2020-11" db="EMBL/GenBank/DDBJ databases">
        <authorList>
            <person name="Peeters C."/>
        </authorList>
    </citation>
    <scope>NUCLEOTIDE SEQUENCE [LARGE SCALE GENOMIC DNA]</scope>
    <source>
        <strain evidence="2 3">LMG 7974</strain>
    </source>
</reference>
<dbReference type="EMBL" id="CAJHOF010000017">
    <property type="protein sequence ID" value="CAD7289514.1"/>
    <property type="molecule type" value="Genomic_DNA"/>
</dbReference>
<dbReference type="InterPro" id="IPR036388">
    <property type="entry name" value="WH-like_DNA-bd_sf"/>
</dbReference>
<dbReference type="SUPFAM" id="SSF46785">
    <property type="entry name" value="Winged helix' DNA-binding domain"/>
    <property type="match status" value="1"/>
</dbReference>
<keyword evidence="3" id="KW-1185">Reference proteome</keyword>
<feature type="domain" description="Plasmid replication protein RepL" evidence="1">
    <location>
        <begin position="8"/>
        <end position="121"/>
    </location>
</feature>
<comment type="caution">
    <text evidence="2">The sequence shown here is derived from an EMBL/GenBank/DDBJ whole genome shotgun (WGS) entry which is preliminary data.</text>
</comment>
<dbReference type="Gene3D" id="1.10.10.10">
    <property type="entry name" value="Winged helix-like DNA-binding domain superfamily/Winged helix DNA-binding domain"/>
    <property type="match status" value="1"/>
</dbReference>
<name>A0ABM8Q9I0_9BACT</name>
<evidence type="ECO:0000313" key="2">
    <source>
        <dbReference type="EMBL" id="CAD7289514.1"/>
    </source>
</evidence>